<feature type="binding site" evidence="12">
    <location>
        <begin position="259"/>
        <end position="262"/>
    </location>
    <ligand>
        <name>substrate</name>
    </ligand>
</feature>
<evidence type="ECO:0000256" key="2">
    <source>
        <dbReference type="ARBA" id="ARBA00022670"/>
    </source>
</evidence>
<reference evidence="16" key="1">
    <citation type="submission" date="2025-08" db="UniProtKB">
        <authorList>
            <consortium name="RefSeq"/>
        </authorList>
    </citation>
    <scope>IDENTIFICATION</scope>
</reference>
<organism evidence="15 16">
    <name type="scientific">Octopus sinensis</name>
    <name type="common">East Asian common octopus</name>
    <dbReference type="NCBI Taxonomy" id="2607531"/>
    <lineage>
        <taxon>Eukaryota</taxon>
        <taxon>Metazoa</taxon>
        <taxon>Spiralia</taxon>
        <taxon>Lophotrochozoa</taxon>
        <taxon>Mollusca</taxon>
        <taxon>Cephalopoda</taxon>
        <taxon>Coleoidea</taxon>
        <taxon>Octopodiformes</taxon>
        <taxon>Octopoda</taxon>
        <taxon>Incirrata</taxon>
        <taxon>Octopodidae</taxon>
        <taxon>Octopus</taxon>
    </lineage>
</organism>
<name>A0A6P7SGH4_9MOLL</name>
<evidence type="ECO:0000256" key="9">
    <source>
        <dbReference type="ARBA" id="ARBA00079301"/>
    </source>
</evidence>
<evidence type="ECO:0000313" key="16">
    <source>
        <dbReference type="RefSeq" id="XP_029637066.1"/>
    </source>
</evidence>
<evidence type="ECO:0000256" key="7">
    <source>
        <dbReference type="ARBA" id="ARBA00066729"/>
    </source>
</evidence>
<dbReference type="FunFam" id="3.60.20.30:FF:000003">
    <property type="entry name" value="N(4)-(Beta-N-acetylglucosaminyl)-L-asparaginase isoform X1"/>
    <property type="match status" value="1"/>
</dbReference>
<evidence type="ECO:0000256" key="11">
    <source>
        <dbReference type="PIRSR" id="PIRSR600246-1"/>
    </source>
</evidence>
<evidence type="ECO:0000256" key="14">
    <source>
        <dbReference type="SAM" id="SignalP"/>
    </source>
</evidence>
<evidence type="ECO:0000256" key="8">
    <source>
        <dbReference type="ARBA" id="ARBA00078726"/>
    </source>
</evidence>
<dbReference type="PANTHER" id="PTHR10188:SF6">
    <property type="entry name" value="N(4)-(BETA-N-ACETYLGLUCOSAMINYL)-L-ASPARAGINASE"/>
    <property type="match status" value="1"/>
</dbReference>
<dbReference type="CDD" id="cd04513">
    <property type="entry name" value="Glycosylasparaginase"/>
    <property type="match status" value="1"/>
</dbReference>
<gene>
    <name evidence="16" type="primary">LOC115212341</name>
</gene>
<feature type="active site" description="Nucleophile" evidence="11">
    <location>
        <position position="208"/>
    </location>
</feature>
<keyword evidence="2" id="KW-0645">Protease</keyword>
<dbReference type="Gene3D" id="3.60.20.30">
    <property type="entry name" value="(Glycosyl)asparaginase"/>
    <property type="match status" value="1"/>
</dbReference>
<dbReference type="RefSeq" id="XP_029637066.1">
    <property type="nucleotide sequence ID" value="XM_029781206.2"/>
</dbReference>
<evidence type="ECO:0000256" key="10">
    <source>
        <dbReference type="ARBA" id="ARBA00080645"/>
    </source>
</evidence>
<evidence type="ECO:0000256" key="5">
    <source>
        <dbReference type="ARBA" id="ARBA00050421"/>
    </source>
</evidence>
<proteinExistence type="inferred from homology"/>
<dbReference type="InterPro" id="IPR000246">
    <property type="entry name" value="Peptidase_T2"/>
</dbReference>
<dbReference type="GO" id="GO:0006508">
    <property type="term" value="P:proteolysis"/>
    <property type="evidence" value="ECO:0007669"/>
    <property type="project" value="UniProtKB-KW"/>
</dbReference>
<dbReference type="PANTHER" id="PTHR10188">
    <property type="entry name" value="L-ASPARAGINASE"/>
    <property type="match status" value="1"/>
</dbReference>
<sequence>MSWKVCLLLFLFISFARSSSSNLPIVVNTWPFITANAKAWSVINNKGRSALDAVEQGCSMCDVYRQCGSSVGYGGSPDENGETTLDAMIMDGITHSVGAVGGLKRVKSAISVARAVMKYTEHTLLVGDAATKFALQMGFKESDLHTNKSIAVWKKWRSGKCQPNYWKDVEPDPRKHCGPYKPANRGNLLYKFHDPQSSPDISESNHDTIGMIVVDAKGNVAGGTSTNGMTHKIPGRVGDSPIVGAGAYVDNAVGGAVATGDGDVMMRFLPSFHAVLLMQEGLSPTEATRKALLPIIKKYPNFNGALVATTITGEYGAACHNFGGSVWYTVTNPSLENSTVFRIKCSKTFQF</sequence>
<evidence type="ECO:0000256" key="1">
    <source>
        <dbReference type="ARBA" id="ARBA00010872"/>
    </source>
</evidence>
<evidence type="ECO:0000256" key="13">
    <source>
        <dbReference type="PIRSR" id="PIRSR600246-3"/>
    </source>
</evidence>
<feature type="signal peptide" evidence="14">
    <location>
        <begin position="1"/>
        <end position="18"/>
    </location>
</feature>
<accession>A0A6P7SGH4</accession>
<dbReference type="Proteomes" id="UP000515154">
    <property type="component" value="Linkage group LG5"/>
</dbReference>
<feature type="site" description="Cleavage; by autolysis" evidence="13">
    <location>
        <begin position="207"/>
        <end position="208"/>
    </location>
</feature>
<dbReference type="InterPro" id="IPR029055">
    <property type="entry name" value="Ntn_hydrolases_N"/>
</dbReference>
<evidence type="ECO:0000256" key="4">
    <source>
        <dbReference type="ARBA" id="ARBA00022813"/>
    </source>
</evidence>
<dbReference type="Pfam" id="PF01112">
    <property type="entry name" value="Asparaginase_2"/>
    <property type="match status" value="1"/>
</dbReference>
<comment type="similarity">
    <text evidence="1">Belongs to the Ntn-hydrolase family.</text>
</comment>
<dbReference type="SUPFAM" id="SSF56235">
    <property type="entry name" value="N-terminal nucleophile aminohydrolases (Ntn hydrolases)"/>
    <property type="match status" value="1"/>
</dbReference>
<feature type="binding site" evidence="12">
    <location>
        <begin position="236"/>
        <end position="239"/>
    </location>
    <ligand>
        <name>substrate</name>
    </ligand>
</feature>
<comment type="function">
    <text evidence="6">Cleaves the GlcNAc-Asn bond which joins oligosaccharides to the peptide of asparagine-linked glycoproteins.</text>
</comment>
<protein>
    <recommendedName>
        <fullName evidence="7">N(4)-(beta-N-acetylglucosaminyl)-L-asparaginase</fullName>
        <ecNumber evidence="7">3.5.1.26</ecNumber>
    </recommendedName>
    <alternativeName>
        <fullName evidence="9">Aspartylglucosaminidase</fullName>
    </alternativeName>
    <alternativeName>
        <fullName evidence="8">Glycosylasparaginase</fullName>
    </alternativeName>
    <alternativeName>
        <fullName evidence="10">N4-(N-acetyl-beta-glucosaminyl)-L-asparagine amidase</fullName>
    </alternativeName>
</protein>
<dbReference type="GO" id="GO:0008233">
    <property type="term" value="F:peptidase activity"/>
    <property type="evidence" value="ECO:0007669"/>
    <property type="project" value="UniProtKB-KW"/>
</dbReference>
<evidence type="ECO:0000256" key="3">
    <source>
        <dbReference type="ARBA" id="ARBA00022801"/>
    </source>
</evidence>
<comment type="catalytic activity">
    <reaction evidence="5">
        <text>N(4)-(beta-N-acetyl-D-glucosaminyl)-L-asparagine + H2O = N-acetyl-beta-D-glucosaminylamine + L-aspartate + H(+)</text>
        <dbReference type="Rhea" id="RHEA:11544"/>
        <dbReference type="ChEBI" id="CHEBI:15377"/>
        <dbReference type="ChEBI" id="CHEBI:15378"/>
        <dbReference type="ChEBI" id="CHEBI:15947"/>
        <dbReference type="ChEBI" id="CHEBI:29991"/>
        <dbReference type="ChEBI" id="CHEBI:58080"/>
        <dbReference type="EC" id="3.5.1.26"/>
    </reaction>
</comment>
<evidence type="ECO:0000256" key="6">
    <source>
        <dbReference type="ARBA" id="ARBA00053295"/>
    </source>
</evidence>
<keyword evidence="15" id="KW-1185">Reference proteome</keyword>
<dbReference type="GO" id="GO:0003948">
    <property type="term" value="F:N4-(beta-N-acetylglucosaminyl)-L-asparaginase activity"/>
    <property type="evidence" value="ECO:0007669"/>
    <property type="project" value="UniProtKB-EC"/>
</dbReference>
<keyword evidence="14" id="KW-0732">Signal</keyword>
<keyword evidence="4" id="KW-0068">Autocatalytic cleavage</keyword>
<evidence type="ECO:0000313" key="15">
    <source>
        <dbReference type="Proteomes" id="UP000515154"/>
    </source>
</evidence>
<dbReference type="AlphaFoldDB" id="A0A6P7SGH4"/>
<dbReference type="EC" id="3.5.1.26" evidence="7"/>
<feature type="chain" id="PRO_5028266873" description="N(4)-(beta-N-acetylglucosaminyl)-L-asparaginase" evidence="14">
    <location>
        <begin position="19"/>
        <end position="351"/>
    </location>
</feature>
<dbReference type="GO" id="GO:0005764">
    <property type="term" value="C:lysosome"/>
    <property type="evidence" value="ECO:0007669"/>
    <property type="project" value="TreeGrafter"/>
</dbReference>
<evidence type="ECO:0000256" key="12">
    <source>
        <dbReference type="PIRSR" id="PIRSR600246-2"/>
    </source>
</evidence>
<dbReference type="KEGG" id="osn:115212341"/>
<keyword evidence="3" id="KW-0378">Hydrolase</keyword>